<sequence length="200" mass="21500">MAGKLLLGMRLFLIVFRPHCGGDGDVVLDGAPEGAAAVPPGGADAPILGGGEHGLSFARPLDALNHVLATGWGFMQKNGWYVVAIAVLLYLIYDALKPRLQAAYRAATALPPVQASQESVLAARARQQEEFLRRSAAAKQLREDERRQAVLEGRQERRVNRPTGQDMPRPNLSSSVWGGDGNGGGDSCRWRPGNRRPRGG</sequence>
<dbReference type="InParanoid" id="A9V266"/>
<evidence type="ECO:0000256" key="6">
    <source>
        <dbReference type="ARBA" id="ARBA00022824"/>
    </source>
</evidence>
<evidence type="ECO:0000313" key="12">
    <source>
        <dbReference type="EMBL" id="EDQ88201.1"/>
    </source>
</evidence>
<keyword evidence="8" id="KW-1133">Transmembrane helix</keyword>
<keyword evidence="9" id="KW-0472">Membrane</keyword>
<evidence type="ECO:0000256" key="5">
    <source>
        <dbReference type="ARBA" id="ARBA00022692"/>
    </source>
</evidence>
<dbReference type="AlphaFoldDB" id="A9V266"/>
<feature type="chain" id="PRO_5002745197" description="Selenoprotein S" evidence="11">
    <location>
        <begin position="22"/>
        <end position="200"/>
    </location>
</feature>
<dbReference type="GO" id="GO:0030968">
    <property type="term" value="P:endoplasmic reticulum unfolded protein response"/>
    <property type="evidence" value="ECO:0000318"/>
    <property type="project" value="GO_Central"/>
</dbReference>
<dbReference type="PANTHER" id="PTHR28621:SF1">
    <property type="entry name" value="SELENOPROTEIN S"/>
    <property type="match status" value="1"/>
</dbReference>
<evidence type="ECO:0000256" key="10">
    <source>
        <dbReference type="SAM" id="MobiDB-lite"/>
    </source>
</evidence>
<evidence type="ECO:0008006" key="14">
    <source>
        <dbReference type="Google" id="ProtNLM"/>
    </source>
</evidence>
<evidence type="ECO:0000256" key="9">
    <source>
        <dbReference type="ARBA" id="ARBA00023136"/>
    </source>
</evidence>
<dbReference type="KEGG" id="mbr:MONBRDRAFT_37510"/>
<dbReference type="RefSeq" id="XP_001746794.1">
    <property type="nucleotide sequence ID" value="XM_001746742.1"/>
</dbReference>
<dbReference type="PANTHER" id="PTHR28621">
    <property type="entry name" value="SELENOPROTEIN S"/>
    <property type="match status" value="1"/>
</dbReference>
<proteinExistence type="inferred from homology"/>
<feature type="signal peptide" evidence="11">
    <location>
        <begin position="1"/>
        <end position="21"/>
    </location>
</feature>
<feature type="compositionally biased region" description="Basic and acidic residues" evidence="10">
    <location>
        <begin position="140"/>
        <end position="159"/>
    </location>
</feature>
<evidence type="ECO:0000313" key="13">
    <source>
        <dbReference type="Proteomes" id="UP000001357"/>
    </source>
</evidence>
<dbReference type="GeneID" id="5892238"/>
<comment type="similarity">
    <text evidence="3">Belongs to the selenoprotein S family.</text>
</comment>
<gene>
    <name evidence="12" type="ORF">MONBRDRAFT_37510</name>
</gene>
<feature type="region of interest" description="Disordered" evidence="10">
    <location>
        <begin position="137"/>
        <end position="200"/>
    </location>
</feature>
<evidence type="ECO:0000256" key="7">
    <source>
        <dbReference type="ARBA" id="ARBA00022933"/>
    </source>
</evidence>
<dbReference type="STRING" id="81824.A9V266"/>
<evidence type="ECO:0000256" key="3">
    <source>
        <dbReference type="ARBA" id="ARBA00011034"/>
    </source>
</evidence>
<dbReference type="EMBL" id="CH991555">
    <property type="protein sequence ID" value="EDQ88201.1"/>
    <property type="molecule type" value="Genomic_DNA"/>
</dbReference>
<protein>
    <recommendedName>
        <fullName evidence="14">Selenoprotein S</fullName>
    </recommendedName>
</protein>
<keyword evidence="11" id="KW-0732">Signal</keyword>
<dbReference type="Proteomes" id="UP000001357">
    <property type="component" value="Unassembled WGS sequence"/>
</dbReference>
<evidence type="ECO:0000256" key="1">
    <source>
        <dbReference type="ARBA" id="ARBA00004389"/>
    </source>
</evidence>
<organism evidence="12 13">
    <name type="scientific">Monosiga brevicollis</name>
    <name type="common">Choanoflagellate</name>
    <dbReference type="NCBI Taxonomy" id="81824"/>
    <lineage>
        <taxon>Eukaryota</taxon>
        <taxon>Choanoflagellata</taxon>
        <taxon>Craspedida</taxon>
        <taxon>Salpingoecidae</taxon>
        <taxon>Monosiga</taxon>
    </lineage>
</organism>
<dbReference type="GO" id="GO:0036513">
    <property type="term" value="C:Derlin-1 retrotranslocation complex"/>
    <property type="evidence" value="ECO:0000318"/>
    <property type="project" value="GO_Central"/>
</dbReference>
<dbReference type="FunCoup" id="A9V266">
    <property type="interactions" value="164"/>
</dbReference>
<name>A9V266_MONBE</name>
<dbReference type="GO" id="GO:0030970">
    <property type="term" value="P:retrograde protein transport, ER to cytosol"/>
    <property type="evidence" value="ECO:0000318"/>
    <property type="project" value="GO_Central"/>
</dbReference>
<accession>A9V266</accession>
<reference evidence="12 13" key="1">
    <citation type="journal article" date="2008" name="Nature">
        <title>The genome of the choanoflagellate Monosiga brevicollis and the origin of metazoans.</title>
        <authorList>
            <consortium name="JGI Sequencing"/>
            <person name="King N."/>
            <person name="Westbrook M.J."/>
            <person name="Young S.L."/>
            <person name="Kuo A."/>
            <person name="Abedin M."/>
            <person name="Chapman J."/>
            <person name="Fairclough S."/>
            <person name="Hellsten U."/>
            <person name="Isogai Y."/>
            <person name="Letunic I."/>
            <person name="Marr M."/>
            <person name="Pincus D."/>
            <person name="Putnam N."/>
            <person name="Rokas A."/>
            <person name="Wright K.J."/>
            <person name="Zuzow R."/>
            <person name="Dirks W."/>
            <person name="Good M."/>
            <person name="Goodstein D."/>
            <person name="Lemons D."/>
            <person name="Li W."/>
            <person name="Lyons J.B."/>
            <person name="Morris A."/>
            <person name="Nichols S."/>
            <person name="Richter D.J."/>
            <person name="Salamov A."/>
            <person name="Bork P."/>
            <person name="Lim W.A."/>
            <person name="Manning G."/>
            <person name="Miller W.T."/>
            <person name="McGinnis W."/>
            <person name="Shapiro H."/>
            <person name="Tjian R."/>
            <person name="Grigoriev I.V."/>
            <person name="Rokhsar D."/>
        </authorList>
    </citation>
    <scope>NUCLEOTIDE SEQUENCE [LARGE SCALE GENOMIC DNA]</scope>
    <source>
        <strain evidence="13">MX1 / ATCC 50154</strain>
    </source>
</reference>
<keyword evidence="13" id="KW-1185">Reference proteome</keyword>
<keyword evidence="5" id="KW-0812">Transmembrane</keyword>
<evidence type="ECO:0000256" key="8">
    <source>
        <dbReference type="ARBA" id="ARBA00022989"/>
    </source>
</evidence>
<comment type="subcellular location">
    <subcellularLocation>
        <location evidence="2">Cytoplasm</location>
    </subcellularLocation>
    <subcellularLocation>
        <location evidence="1">Endoplasmic reticulum membrane</location>
        <topology evidence="1">Single-pass membrane protein</topology>
    </subcellularLocation>
</comment>
<dbReference type="InterPro" id="IPR009703">
    <property type="entry name" value="Selenoprotein_S"/>
</dbReference>
<keyword evidence="4" id="KW-0963">Cytoplasm</keyword>
<evidence type="ECO:0000256" key="11">
    <source>
        <dbReference type="SAM" id="SignalP"/>
    </source>
</evidence>
<evidence type="ECO:0000256" key="2">
    <source>
        <dbReference type="ARBA" id="ARBA00004496"/>
    </source>
</evidence>
<evidence type="ECO:0000256" key="4">
    <source>
        <dbReference type="ARBA" id="ARBA00022490"/>
    </source>
</evidence>
<keyword evidence="7" id="KW-0712">Selenocysteine</keyword>
<dbReference type="GO" id="GO:0036502">
    <property type="term" value="C:Derlin-1-VIMP complex"/>
    <property type="evidence" value="ECO:0000318"/>
    <property type="project" value="GO_Central"/>
</dbReference>
<dbReference type="Pfam" id="PF06936">
    <property type="entry name" value="Selenoprotein_S"/>
    <property type="match status" value="1"/>
</dbReference>
<keyword evidence="6" id="KW-0256">Endoplasmic reticulum</keyword>